<feature type="domain" description="DUF4123" evidence="1">
    <location>
        <begin position="23"/>
        <end position="140"/>
    </location>
</feature>
<evidence type="ECO:0000313" key="3">
    <source>
        <dbReference type="Proteomes" id="UP000013111"/>
    </source>
</evidence>
<dbReference type="RefSeq" id="WP_004160257.1">
    <property type="nucleotide sequence ID" value="NZ_BAYW01000031.1"/>
</dbReference>
<organism evidence="2 3">
    <name type="scientific">Erwinia amylovora NBRC 12687 = CFBP 1232</name>
    <dbReference type="NCBI Taxonomy" id="1219359"/>
    <lineage>
        <taxon>Bacteria</taxon>
        <taxon>Pseudomonadati</taxon>
        <taxon>Pseudomonadota</taxon>
        <taxon>Gammaproteobacteria</taxon>
        <taxon>Enterobacterales</taxon>
        <taxon>Erwiniaceae</taxon>
        <taxon>Erwinia</taxon>
    </lineage>
</organism>
<sequence length="184" mass="21561">MPEQHYAHRERVQLSEDSEILKLYALVDGIQYDRFFDEPLEEAAGVRSLFSLPEDKVLACAGPWLLDESDLSQEHLTKIRQLERNYPAVSWLISEQPFFTLARHFESSLRVSLPSKETGLFRFYDCRVLKMLPELLSSQQMTHLMKYAVRWIFLYEGKVSGYQIDRESLSVSMLRSYAENKEKS</sequence>
<name>A0A831A6F1_ERWAM</name>
<comment type="caution">
    <text evidence="2">The sequence shown here is derived from an EMBL/GenBank/DDBJ whole genome shotgun (WGS) entry which is preliminary data.</text>
</comment>
<dbReference type="AlphaFoldDB" id="A0A831A6F1"/>
<evidence type="ECO:0000313" key="2">
    <source>
        <dbReference type="EMBL" id="CCO95235.1"/>
    </source>
</evidence>
<dbReference type="Pfam" id="PF13503">
    <property type="entry name" value="DUF4123"/>
    <property type="match status" value="1"/>
</dbReference>
<dbReference type="InterPro" id="IPR025391">
    <property type="entry name" value="DUF4123"/>
</dbReference>
<evidence type="ECO:0000259" key="1">
    <source>
        <dbReference type="Pfam" id="PF13503"/>
    </source>
</evidence>
<reference evidence="2 3" key="1">
    <citation type="submission" date="2012-11" db="EMBL/GenBank/DDBJ databases">
        <authorList>
            <person name="Linke B."/>
        </authorList>
    </citation>
    <scope>NUCLEOTIDE SEQUENCE [LARGE SCALE GENOMIC DNA]</scope>
    <source>
        <strain evidence="3">CFBP 1232</strain>
    </source>
</reference>
<dbReference type="EMBL" id="CAPB01000039">
    <property type="protein sequence ID" value="CCO95235.1"/>
    <property type="molecule type" value="Genomic_DNA"/>
</dbReference>
<dbReference type="GeneID" id="97607353"/>
<proteinExistence type="predicted"/>
<accession>A0A831A6F1</accession>
<protein>
    <recommendedName>
        <fullName evidence="1">DUF4123 domain-containing protein</fullName>
    </recommendedName>
</protein>
<dbReference type="Proteomes" id="UP000013111">
    <property type="component" value="Unassembled WGS sequence"/>
</dbReference>
<reference evidence="2 3" key="2">
    <citation type="submission" date="2013-04" db="EMBL/GenBank/DDBJ databases">
        <title>Comparative genomics of 12 strains of Erwinia amylovora identifies a pan-genome with a large conserved core and provides insights into host specificity.</title>
        <authorList>
            <person name="Mann R.A."/>
            <person name="Smits T.H.M."/>
            <person name="Buehlmann A."/>
            <person name="Blom J."/>
            <person name="Goesmann A."/>
            <person name="Frey J.E."/>
            <person name="Plummer K.M."/>
            <person name="Beer S.V."/>
            <person name="Luck J."/>
            <person name="Duffy B."/>
            <person name="Rodoni B."/>
        </authorList>
    </citation>
    <scope>NUCLEOTIDE SEQUENCE [LARGE SCALE GENOMIC DNA]</scope>
    <source>
        <strain evidence="3">CFBP 1232</strain>
    </source>
</reference>
<gene>
    <name evidence="2" type="ORF">BN437_3334</name>
</gene>